<dbReference type="RefSeq" id="WP_053854583.1">
    <property type="nucleotide sequence ID" value="NZ_ANBS01000001.1"/>
</dbReference>
<accession>A0A8H2PEA5</accession>
<evidence type="ECO:0000313" key="1">
    <source>
        <dbReference type="EMBL" id="QPG70000.1"/>
    </source>
</evidence>
<dbReference type="Proteomes" id="UP000309231">
    <property type="component" value="Chromosome"/>
</dbReference>
<organism evidence="2">
    <name type="scientific">Mycolicibacterium mucogenicum DSM 44124</name>
    <dbReference type="NCBI Taxonomy" id="1226753"/>
    <lineage>
        <taxon>Bacteria</taxon>
        <taxon>Bacillati</taxon>
        <taxon>Actinomycetota</taxon>
        <taxon>Actinomycetes</taxon>
        <taxon>Mycobacteriales</taxon>
        <taxon>Mycobacteriaceae</taxon>
        <taxon>Mycolicibacterium</taxon>
    </lineage>
</organism>
<protein>
    <submittedName>
        <fullName evidence="2">Uncharacterized protein</fullName>
    </submittedName>
</protein>
<reference evidence="1 3" key="3">
    <citation type="journal article" date="2019" name="Sci. Rep.">
        <title>Insight into the biology of Mycobacterium mucogenicum and Mycobacterium neoaurum clade members.</title>
        <authorList>
            <person name="Behra P.R.K."/>
            <person name="Pettersson B.M.F."/>
            <person name="Ramesh M."/>
            <person name="Dasgupta S."/>
            <person name="Kirsebom L.A."/>
        </authorList>
    </citation>
    <scope>NUCLEOTIDE SEQUENCE [LARGE SCALE GENOMIC DNA]</scope>
    <source>
        <strain evidence="1 3">DSM 44124</strain>
    </source>
</reference>
<reference evidence="2" key="1">
    <citation type="submission" date="2018-01" db="EMBL/GenBank/DDBJ databases">
        <title>Comparative genomics of Mycobacterium mucogenicum and Mycobacterium neoaurum clade members emphasizing tRNA and non-coding RNA.</title>
        <authorList>
            <person name="Behra P.R.K."/>
            <person name="Pettersson B.M.F."/>
            <person name="Das S."/>
            <person name="Dasgupta S."/>
            <person name="Kirsebom L.A."/>
        </authorList>
    </citation>
    <scope>NUCLEOTIDE SEQUENCE</scope>
    <source>
        <strain evidence="2">DSM 44124</strain>
    </source>
</reference>
<evidence type="ECO:0000313" key="2">
    <source>
        <dbReference type="EMBL" id="TLH51450.1"/>
    </source>
</evidence>
<keyword evidence="3" id="KW-1185">Reference proteome</keyword>
<name>A0A8H2PEA5_MYCMU</name>
<gene>
    <name evidence="1" type="ORF">C1S78_002940</name>
    <name evidence="2" type="ORF">C1S78_02950</name>
</gene>
<sequence>MFDKWARELLGYRTLHHVDRPVWINTARAFPPAGARRDQIPMWTKAGGLHLEPWMPARQRAWLLRADGTWLAHVELEARSGNGQSTLTMQLWLLADDITVADPTGHHEQPTRDHHD</sequence>
<dbReference type="KEGG" id="mmuc:C1S78_002940"/>
<proteinExistence type="predicted"/>
<dbReference type="EMBL" id="POTL01000001">
    <property type="protein sequence ID" value="TLH51450.1"/>
    <property type="molecule type" value="Genomic_DNA"/>
</dbReference>
<evidence type="ECO:0000313" key="3">
    <source>
        <dbReference type="Proteomes" id="UP000309231"/>
    </source>
</evidence>
<reference evidence="1 3" key="2">
    <citation type="journal article" date="2019" name="BMC Evol. Biol.">
        <title>Comparative genomics of Mycobacterium mucogenicum and Mycobacterium neoaurum clade members emphasizing tRNA and non-coding RNA.</title>
        <authorList>
            <person name="Behra P.R.K."/>
            <person name="Pettersson B.M.F."/>
            <person name="Das S."/>
            <person name="Dasgupta S."/>
            <person name="Kirsebom L.A."/>
        </authorList>
    </citation>
    <scope>NUCLEOTIDE SEQUENCE [LARGE SCALE GENOMIC DNA]</scope>
    <source>
        <strain evidence="1 3">DSM 44124</strain>
    </source>
</reference>
<dbReference type="EMBL" id="CP062008">
    <property type="protein sequence ID" value="QPG70000.1"/>
    <property type="molecule type" value="Genomic_DNA"/>
</dbReference>
<dbReference type="GeneID" id="76723841"/>
<dbReference type="AlphaFoldDB" id="A0A8H2PEA5"/>